<keyword evidence="2" id="KW-0808">Transferase</keyword>
<keyword evidence="3" id="KW-1185">Reference proteome</keyword>
<dbReference type="AlphaFoldDB" id="A0A9Q9MR28"/>
<dbReference type="KEGG" id="daur:Daura_19380"/>
<dbReference type="EMBL" id="CP073767">
    <property type="protein sequence ID" value="UWZ58137.1"/>
    <property type="molecule type" value="Genomic_DNA"/>
</dbReference>
<dbReference type="InterPro" id="IPR013216">
    <property type="entry name" value="Methyltransf_11"/>
</dbReference>
<sequence length="275" mass="30214">MPDAIAAKESLLTAQDRVQDLNQRAWDHAVDRGDNPYTHIVSSARVAAARRGDWSLTVSEQRPVPRHWLEPLAGARVLCLASGGGQQAPILAAAGAAVTVVDLSSRQLDQDRFVADRDGLEITTVQADMADLSALPDQGFDLLINPVSTLFVPDLTPVWAECHRVLVDGGALISGFLNPDEFVFDSDALDDHGVFVVKNPLPYSEIDSLSPEARRQRQREHQPFHFSHTMEAQIGGLIAAGFIIDGFYEDRRTEADGNPVRHFMPSVFVMRARKV</sequence>
<accession>A0A9Q9MR28</accession>
<dbReference type="GO" id="GO:0008757">
    <property type="term" value="F:S-adenosylmethionine-dependent methyltransferase activity"/>
    <property type="evidence" value="ECO:0007669"/>
    <property type="project" value="InterPro"/>
</dbReference>
<evidence type="ECO:0000313" key="3">
    <source>
        <dbReference type="Proteomes" id="UP001058003"/>
    </source>
</evidence>
<dbReference type="Gene3D" id="3.40.50.150">
    <property type="entry name" value="Vaccinia Virus protein VP39"/>
    <property type="match status" value="1"/>
</dbReference>
<gene>
    <name evidence="2" type="ORF">Daura_19380</name>
</gene>
<dbReference type="Pfam" id="PF08241">
    <property type="entry name" value="Methyltransf_11"/>
    <property type="match status" value="1"/>
</dbReference>
<proteinExistence type="predicted"/>
<keyword evidence="2" id="KW-0489">Methyltransferase</keyword>
<feature type="domain" description="Methyltransferase type 11" evidence="1">
    <location>
        <begin position="78"/>
        <end position="173"/>
    </location>
</feature>
<protein>
    <submittedName>
        <fullName evidence="2">Methyltransferase domain-containing protein</fullName>
    </submittedName>
</protein>
<dbReference type="Proteomes" id="UP001058003">
    <property type="component" value="Chromosome"/>
</dbReference>
<evidence type="ECO:0000259" key="1">
    <source>
        <dbReference type="Pfam" id="PF08241"/>
    </source>
</evidence>
<dbReference type="RefSeq" id="WP_211273906.1">
    <property type="nucleotide sequence ID" value="NZ_CP073767.1"/>
</dbReference>
<evidence type="ECO:0000313" key="2">
    <source>
        <dbReference type="EMBL" id="UWZ58137.1"/>
    </source>
</evidence>
<dbReference type="CDD" id="cd02440">
    <property type="entry name" value="AdoMet_MTases"/>
    <property type="match status" value="1"/>
</dbReference>
<organism evidence="2 3">
    <name type="scientific">Dactylosporangium aurantiacum</name>
    <dbReference type="NCBI Taxonomy" id="35754"/>
    <lineage>
        <taxon>Bacteria</taxon>
        <taxon>Bacillati</taxon>
        <taxon>Actinomycetota</taxon>
        <taxon>Actinomycetes</taxon>
        <taxon>Micromonosporales</taxon>
        <taxon>Micromonosporaceae</taxon>
        <taxon>Dactylosporangium</taxon>
    </lineage>
</organism>
<dbReference type="InterPro" id="IPR029063">
    <property type="entry name" value="SAM-dependent_MTases_sf"/>
</dbReference>
<dbReference type="SUPFAM" id="SSF53335">
    <property type="entry name" value="S-adenosyl-L-methionine-dependent methyltransferases"/>
    <property type="match status" value="1"/>
</dbReference>
<dbReference type="GO" id="GO:0032259">
    <property type="term" value="P:methylation"/>
    <property type="evidence" value="ECO:0007669"/>
    <property type="project" value="UniProtKB-KW"/>
</dbReference>
<name>A0A9Q9MR28_9ACTN</name>
<reference evidence="2" key="1">
    <citation type="submission" date="2021-04" db="EMBL/GenBank/DDBJ databases">
        <title>Dactylosporangium aurantiacum NRRL B-8018 full assembly.</title>
        <authorList>
            <person name="Hartkoorn R.C."/>
            <person name="Beaudoing E."/>
            <person name="Hot D."/>
        </authorList>
    </citation>
    <scope>NUCLEOTIDE SEQUENCE</scope>
    <source>
        <strain evidence="2">NRRL B-8018</strain>
    </source>
</reference>